<name>A0ABT2SYV6_9FIRM</name>
<feature type="domain" description="Nucleoside transporter/FeoB GTPase Gate" evidence="2">
    <location>
        <begin position="47"/>
        <end position="144"/>
    </location>
</feature>
<dbReference type="RefSeq" id="WP_118797192.1">
    <property type="nucleotide sequence ID" value="NZ_JAOQKJ010000001.1"/>
</dbReference>
<sequence>MAFVLTNLSNMIIPALVFYIIAYGLASHCKIYEDFVKGAKEGLKTVVGIMPTLVALMIAVGVLRSSGFLDFLEELFLPVSEYLHFPAQLLPLSFIRMFSSSAATGLVLDIFKNYGTDSYIGLVTSIMMSCTETIFYTMSVYFLAAKVTKTRYTLPGALLATISGIIASVVIAGVISG</sequence>
<evidence type="ECO:0000313" key="4">
    <source>
        <dbReference type="Proteomes" id="UP001652432"/>
    </source>
</evidence>
<feature type="transmembrane region" description="Helical" evidence="1">
    <location>
        <begin position="12"/>
        <end position="31"/>
    </location>
</feature>
<dbReference type="PANTHER" id="PTHR35793">
    <property type="entry name" value="INNER MEMBRANE PROTEIN YJIG"/>
    <property type="match status" value="1"/>
</dbReference>
<keyword evidence="1" id="KW-0812">Transmembrane</keyword>
<keyword evidence="4" id="KW-1185">Reference proteome</keyword>
<gene>
    <name evidence="3" type="ORF">OCV77_01475</name>
</gene>
<dbReference type="PANTHER" id="PTHR35793:SF2">
    <property type="entry name" value="INNER MEMBRANE PROTEIN YJIG"/>
    <property type="match status" value="1"/>
</dbReference>
<dbReference type="InterPro" id="IPR011642">
    <property type="entry name" value="Gate_dom"/>
</dbReference>
<keyword evidence="1" id="KW-0472">Membrane</keyword>
<reference evidence="3 4" key="1">
    <citation type="journal article" date="2021" name="ISME Commun">
        <title>Automated analysis of genomic sequences facilitates high-throughput and comprehensive description of bacteria.</title>
        <authorList>
            <person name="Hitch T.C.A."/>
        </authorList>
    </citation>
    <scope>NUCLEOTIDE SEQUENCE [LARGE SCALE GENOMIC DNA]</scope>
    <source>
        <strain evidence="3 4">Sanger_18</strain>
    </source>
</reference>
<evidence type="ECO:0000313" key="3">
    <source>
        <dbReference type="EMBL" id="MCU6743188.1"/>
    </source>
</evidence>
<comment type="caution">
    <text evidence="3">The sequence shown here is derived from an EMBL/GenBank/DDBJ whole genome shotgun (WGS) entry which is preliminary data.</text>
</comment>
<evidence type="ECO:0000259" key="2">
    <source>
        <dbReference type="Pfam" id="PF07670"/>
    </source>
</evidence>
<feature type="transmembrane region" description="Helical" evidence="1">
    <location>
        <begin position="156"/>
        <end position="175"/>
    </location>
</feature>
<keyword evidence="1" id="KW-1133">Transmembrane helix</keyword>
<feature type="transmembrane region" description="Helical" evidence="1">
    <location>
        <begin position="43"/>
        <end position="63"/>
    </location>
</feature>
<accession>A0ABT2SYV6</accession>
<feature type="transmembrane region" description="Helical" evidence="1">
    <location>
        <begin position="120"/>
        <end position="144"/>
    </location>
</feature>
<organism evidence="3 4">
    <name type="scientific">Suilimivivens aceti</name>
    <dbReference type="NCBI Taxonomy" id="2981774"/>
    <lineage>
        <taxon>Bacteria</taxon>
        <taxon>Bacillati</taxon>
        <taxon>Bacillota</taxon>
        <taxon>Clostridia</taxon>
        <taxon>Lachnospirales</taxon>
        <taxon>Lachnospiraceae</taxon>
        <taxon>Suilimivivens</taxon>
    </lineage>
</organism>
<proteinExistence type="predicted"/>
<dbReference type="EMBL" id="JAOQKJ010000001">
    <property type="protein sequence ID" value="MCU6743188.1"/>
    <property type="molecule type" value="Genomic_DNA"/>
</dbReference>
<dbReference type="InterPro" id="IPR052549">
    <property type="entry name" value="SpmB"/>
</dbReference>
<evidence type="ECO:0000256" key="1">
    <source>
        <dbReference type="SAM" id="Phobius"/>
    </source>
</evidence>
<dbReference type="Pfam" id="PF07670">
    <property type="entry name" value="Gate"/>
    <property type="match status" value="1"/>
</dbReference>
<protein>
    <submittedName>
        <fullName evidence="3">Spore maturation protein</fullName>
    </submittedName>
</protein>
<dbReference type="Proteomes" id="UP001652432">
    <property type="component" value="Unassembled WGS sequence"/>
</dbReference>